<feature type="compositionally biased region" description="Basic and acidic residues" evidence="1">
    <location>
        <begin position="102"/>
        <end position="120"/>
    </location>
</feature>
<dbReference type="AlphaFoldDB" id="G2QXU4"/>
<dbReference type="RefSeq" id="XP_003649548.1">
    <property type="nucleotide sequence ID" value="XM_003649500.1"/>
</dbReference>
<sequence length="128" mass="13425">MTSAQDIASKLAYVSGQLNAGGKNKQMLEWFREYKKLREELKQAKAAEAKAAEAKAAEAKAAATESDTAAGETRESASSPSVAEEVPEGAAGEAPGTTAPKNKPEAPERKSRKVTFKDPPDDGSADES</sequence>
<keyword evidence="3" id="KW-1185">Reference proteome</keyword>
<evidence type="ECO:0000256" key="1">
    <source>
        <dbReference type="SAM" id="MobiDB-lite"/>
    </source>
</evidence>
<accession>G2QXU4</accession>
<dbReference type="KEGG" id="ttt:THITE_2108136"/>
<protein>
    <submittedName>
        <fullName evidence="2">Uncharacterized protein</fullName>
    </submittedName>
</protein>
<dbReference type="HOGENOM" id="CLU_1961112_0_0_1"/>
<dbReference type="GeneID" id="11516858"/>
<feature type="compositionally biased region" description="Basic and acidic residues" evidence="1">
    <location>
        <begin position="43"/>
        <end position="58"/>
    </location>
</feature>
<name>G2QXU4_THETT</name>
<feature type="region of interest" description="Disordered" evidence="1">
    <location>
        <begin position="43"/>
        <end position="128"/>
    </location>
</feature>
<dbReference type="EMBL" id="CP003009">
    <property type="protein sequence ID" value="AEO63212.1"/>
    <property type="molecule type" value="Genomic_DNA"/>
</dbReference>
<reference evidence="2 3" key="1">
    <citation type="journal article" date="2011" name="Nat. Biotechnol.">
        <title>Comparative genomic analysis of the thermophilic biomass-degrading fungi Myceliophthora thermophila and Thielavia terrestris.</title>
        <authorList>
            <person name="Berka R.M."/>
            <person name="Grigoriev I.V."/>
            <person name="Otillar R."/>
            <person name="Salamov A."/>
            <person name="Grimwood J."/>
            <person name="Reid I."/>
            <person name="Ishmael N."/>
            <person name="John T."/>
            <person name="Darmond C."/>
            <person name="Moisan M.-C."/>
            <person name="Henrissat B."/>
            <person name="Coutinho P.M."/>
            <person name="Lombard V."/>
            <person name="Natvig D.O."/>
            <person name="Lindquist E."/>
            <person name="Schmutz J."/>
            <person name="Lucas S."/>
            <person name="Harris P."/>
            <person name="Powlowski J."/>
            <person name="Bellemare A."/>
            <person name="Taylor D."/>
            <person name="Butler G."/>
            <person name="de Vries R.P."/>
            <person name="Allijn I.E."/>
            <person name="van den Brink J."/>
            <person name="Ushinsky S."/>
            <person name="Storms R."/>
            <person name="Powell A.J."/>
            <person name="Paulsen I.T."/>
            <person name="Elbourne L.D.H."/>
            <person name="Baker S.E."/>
            <person name="Magnuson J."/>
            <person name="LaBoissiere S."/>
            <person name="Clutterbuck A.J."/>
            <person name="Martinez D."/>
            <person name="Wogulis M."/>
            <person name="de Leon A.L."/>
            <person name="Rey M.W."/>
            <person name="Tsang A."/>
        </authorList>
    </citation>
    <scope>NUCLEOTIDE SEQUENCE [LARGE SCALE GENOMIC DNA]</scope>
    <source>
        <strain evidence="3">ATCC 38088 / NRRL 8126</strain>
    </source>
</reference>
<evidence type="ECO:0000313" key="3">
    <source>
        <dbReference type="Proteomes" id="UP000008181"/>
    </source>
</evidence>
<dbReference type="OrthoDB" id="5151401at2759"/>
<proteinExistence type="predicted"/>
<organism evidence="2 3">
    <name type="scientific">Thermothielavioides terrestris (strain ATCC 38088 / NRRL 8126)</name>
    <name type="common">Thielavia terrestris</name>
    <dbReference type="NCBI Taxonomy" id="578455"/>
    <lineage>
        <taxon>Eukaryota</taxon>
        <taxon>Fungi</taxon>
        <taxon>Dikarya</taxon>
        <taxon>Ascomycota</taxon>
        <taxon>Pezizomycotina</taxon>
        <taxon>Sordariomycetes</taxon>
        <taxon>Sordariomycetidae</taxon>
        <taxon>Sordariales</taxon>
        <taxon>Chaetomiaceae</taxon>
        <taxon>Thermothielavioides</taxon>
        <taxon>Thermothielavioides terrestris</taxon>
    </lineage>
</organism>
<feature type="compositionally biased region" description="Low complexity" evidence="1">
    <location>
        <begin position="76"/>
        <end position="100"/>
    </location>
</feature>
<evidence type="ECO:0000313" key="2">
    <source>
        <dbReference type="EMBL" id="AEO63212.1"/>
    </source>
</evidence>
<dbReference type="Proteomes" id="UP000008181">
    <property type="component" value="Chromosome 1"/>
</dbReference>
<gene>
    <name evidence="2" type="ORF">THITE_2108136</name>
</gene>